<evidence type="ECO:0000256" key="3">
    <source>
        <dbReference type="ARBA" id="ARBA00022692"/>
    </source>
</evidence>
<dbReference type="Proteomes" id="UP000094068">
    <property type="component" value="Unassembled WGS sequence"/>
</dbReference>
<dbReference type="InterPro" id="IPR050833">
    <property type="entry name" value="Poly_Biosynth_Transport"/>
</dbReference>
<keyword evidence="3 6" id="KW-0812">Transmembrane</keyword>
<comment type="caution">
    <text evidence="7">The sequence shown here is derived from an EMBL/GenBank/DDBJ whole genome shotgun (WGS) entry which is preliminary data.</text>
</comment>
<dbReference type="EMBL" id="MIJZ01000012">
    <property type="protein sequence ID" value="OEG11757.1"/>
    <property type="molecule type" value="Genomic_DNA"/>
</dbReference>
<evidence type="ECO:0000313" key="7">
    <source>
        <dbReference type="EMBL" id="OEG11757.1"/>
    </source>
</evidence>
<feature type="transmembrane region" description="Helical" evidence="6">
    <location>
        <begin position="112"/>
        <end position="129"/>
    </location>
</feature>
<dbReference type="STRING" id="903984.BCR21_05865"/>
<evidence type="ECO:0000256" key="2">
    <source>
        <dbReference type="ARBA" id="ARBA00022475"/>
    </source>
</evidence>
<sequence length="469" mass="53108">MSKYQKLISNSIIFTIGNFGSKLLLILLVPLYTYSLTPTEYGSVDLLMTTVSLLLPIVSLNIFDGVIRFVMDKNESKEKVFTNSVFLLFIMAIASSLGIICLSFLFPLSNHFWYYLYWILILQALQTTFAQFARGIDKIKVYALSGVLLTFVTAVLNIILLVIFKMGIQGYLISLVLANIITIIYIACVLKIWSFIHFNKLDKELIRRLLIYSLPLIPNAIMWWLMNASSRYFVVFFIGSSANGLLAVANKIPSLVSLLNTIFMQAWQMSAIEEFDSEDKSAFYSKVFNYFSIVMLLGASGLLMILKPLVKLVINVDFYNSWEIVPPLLLAVVYSSYSGFLGTNYIAAKKTQGVFLSSIIGALASVILNLLLIPSIGTIGVGISSMVSFFLIFVIRYFDTKKFIHMTINVKIMLMFHLVIALQIVFLYFLDGVKLMIVEVILFFCTLSIGKEIFVLIFQFLRVKLNKKR</sequence>
<evidence type="ECO:0000256" key="1">
    <source>
        <dbReference type="ARBA" id="ARBA00004651"/>
    </source>
</evidence>
<dbReference type="InterPro" id="IPR002797">
    <property type="entry name" value="Polysacc_synth"/>
</dbReference>
<dbReference type="GO" id="GO:0005886">
    <property type="term" value="C:plasma membrane"/>
    <property type="evidence" value="ECO:0007669"/>
    <property type="project" value="UniProtKB-SubCell"/>
</dbReference>
<keyword evidence="4 6" id="KW-1133">Transmembrane helix</keyword>
<feature type="transmembrane region" description="Helical" evidence="6">
    <location>
        <begin position="379"/>
        <end position="398"/>
    </location>
</feature>
<name>A0A1E5GGG9_9ENTE</name>
<protein>
    <submittedName>
        <fullName evidence="7">Uncharacterized protein</fullName>
    </submittedName>
</protein>
<feature type="transmembrane region" description="Helical" evidence="6">
    <location>
        <begin position="12"/>
        <end position="34"/>
    </location>
</feature>
<feature type="transmembrane region" description="Helical" evidence="6">
    <location>
        <begin position="232"/>
        <end position="249"/>
    </location>
</feature>
<comment type="subcellular location">
    <subcellularLocation>
        <location evidence="1">Cell membrane</location>
        <topology evidence="1">Multi-pass membrane protein</topology>
    </subcellularLocation>
</comment>
<evidence type="ECO:0000313" key="8">
    <source>
        <dbReference type="Proteomes" id="UP000094068"/>
    </source>
</evidence>
<feature type="transmembrane region" description="Helical" evidence="6">
    <location>
        <begin position="84"/>
        <end position="106"/>
    </location>
</feature>
<dbReference type="RefSeq" id="WP_069645613.1">
    <property type="nucleotide sequence ID" value="NZ_MIJZ01000012.1"/>
</dbReference>
<feature type="transmembrane region" description="Helical" evidence="6">
    <location>
        <begin position="46"/>
        <end position="63"/>
    </location>
</feature>
<reference evidence="8" key="1">
    <citation type="submission" date="2016-09" db="EMBL/GenBank/DDBJ databases">
        <authorList>
            <person name="Gulvik C.A."/>
        </authorList>
    </citation>
    <scope>NUCLEOTIDE SEQUENCE [LARGE SCALE GENOMIC DNA]</scope>
    <source>
        <strain evidence="8">DSM 23328</strain>
    </source>
</reference>
<keyword evidence="5 6" id="KW-0472">Membrane</keyword>
<feature type="transmembrane region" description="Helical" evidence="6">
    <location>
        <begin position="287"/>
        <end position="306"/>
    </location>
</feature>
<feature type="transmembrane region" description="Helical" evidence="6">
    <location>
        <begin position="326"/>
        <end position="347"/>
    </location>
</feature>
<feature type="transmembrane region" description="Helical" evidence="6">
    <location>
        <begin position="141"/>
        <end position="164"/>
    </location>
</feature>
<dbReference type="PANTHER" id="PTHR30250:SF11">
    <property type="entry name" value="O-ANTIGEN TRANSPORTER-RELATED"/>
    <property type="match status" value="1"/>
</dbReference>
<keyword evidence="8" id="KW-1185">Reference proteome</keyword>
<feature type="transmembrane region" description="Helical" evidence="6">
    <location>
        <begin position="205"/>
        <end position="226"/>
    </location>
</feature>
<evidence type="ECO:0000256" key="5">
    <source>
        <dbReference type="ARBA" id="ARBA00023136"/>
    </source>
</evidence>
<dbReference type="Pfam" id="PF01943">
    <property type="entry name" value="Polysacc_synt"/>
    <property type="match status" value="1"/>
</dbReference>
<organism evidence="7 8">
    <name type="scientific">Enterococcus ureasiticus</name>
    <dbReference type="NCBI Taxonomy" id="903984"/>
    <lineage>
        <taxon>Bacteria</taxon>
        <taxon>Bacillati</taxon>
        <taxon>Bacillota</taxon>
        <taxon>Bacilli</taxon>
        <taxon>Lactobacillales</taxon>
        <taxon>Enterococcaceae</taxon>
        <taxon>Enterococcus</taxon>
    </lineage>
</organism>
<feature type="transmembrane region" description="Helical" evidence="6">
    <location>
        <begin position="170"/>
        <end position="193"/>
    </location>
</feature>
<dbReference type="PANTHER" id="PTHR30250">
    <property type="entry name" value="PST FAMILY PREDICTED COLANIC ACID TRANSPORTER"/>
    <property type="match status" value="1"/>
</dbReference>
<dbReference type="AlphaFoldDB" id="A0A1E5GGG9"/>
<gene>
    <name evidence="7" type="ORF">BCR21_05865</name>
</gene>
<proteinExistence type="predicted"/>
<feature type="transmembrane region" description="Helical" evidence="6">
    <location>
        <begin position="410"/>
        <end position="430"/>
    </location>
</feature>
<feature type="transmembrane region" description="Helical" evidence="6">
    <location>
        <begin position="436"/>
        <end position="461"/>
    </location>
</feature>
<evidence type="ECO:0000256" key="6">
    <source>
        <dbReference type="SAM" id="Phobius"/>
    </source>
</evidence>
<keyword evidence="2" id="KW-1003">Cell membrane</keyword>
<evidence type="ECO:0000256" key="4">
    <source>
        <dbReference type="ARBA" id="ARBA00022989"/>
    </source>
</evidence>
<feature type="transmembrane region" description="Helical" evidence="6">
    <location>
        <begin position="354"/>
        <end position="373"/>
    </location>
</feature>
<accession>A0A1E5GGG9</accession>